<dbReference type="RefSeq" id="XP_031089391.1">
    <property type="nucleotide sequence ID" value="XM_031224098.1"/>
</dbReference>
<dbReference type="GeneID" id="42057180"/>
<dbReference type="Pfam" id="PF03068">
    <property type="entry name" value="PAD"/>
    <property type="match status" value="1"/>
</dbReference>
<dbReference type="PANTHER" id="PTHR10837">
    <property type="entry name" value="PEPTIDYLARGININE DEIMINASE"/>
    <property type="match status" value="1"/>
</dbReference>
<dbReference type="GO" id="GO:0004668">
    <property type="term" value="F:protein-arginine deiminase activity"/>
    <property type="evidence" value="ECO:0007669"/>
    <property type="project" value="InterPro"/>
</dbReference>
<evidence type="ECO:0000313" key="2">
    <source>
        <dbReference type="EMBL" id="CZR48873.1"/>
    </source>
</evidence>
<dbReference type="InterPro" id="IPR013530">
    <property type="entry name" value="PAD_C"/>
</dbReference>
<evidence type="ECO:0000259" key="1">
    <source>
        <dbReference type="Pfam" id="PF03068"/>
    </source>
</evidence>
<dbReference type="VEuPathDB" id="FungiDB:FPRO_12315"/>
<dbReference type="GO" id="GO:0005737">
    <property type="term" value="C:cytoplasm"/>
    <property type="evidence" value="ECO:0007669"/>
    <property type="project" value="InterPro"/>
</dbReference>
<dbReference type="Proteomes" id="UP000183971">
    <property type="component" value="Unassembled WGS sequence"/>
</dbReference>
<reference evidence="3" key="1">
    <citation type="journal article" date="2016" name="Genome Biol. Evol.">
        <title>Comparative 'omics' of the Fusarium fujikuroi species complex highlights differences in genetic potential and metabolite synthesis.</title>
        <authorList>
            <person name="Niehaus E.-M."/>
            <person name="Muensterkoetter M."/>
            <person name="Proctor R.H."/>
            <person name="Brown D.W."/>
            <person name="Sharon A."/>
            <person name="Idan Y."/>
            <person name="Oren-Young L."/>
            <person name="Sieber C.M."/>
            <person name="Novak O."/>
            <person name="Pencik A."/>
            <person name="Tarkowska D."/>
            <person name="Hromadova K."/>
            <person name="Freeman S."/>
            <person name="Maymon M."/>
            <person name="Elazar M."/>
            <person name="Youssef S.A."/>
            <person name="El-Shabrawy E.S.M."/>
            <person name="Shalaby A.B.A."/>
            <person name="Houterman P."/>
            <person name="Brock N.L."/>
            <person name="Burkhardt I."/>
            <person name="Tsavkelova E.A."/>
            <person name="Dickschat J.S."/>
            <person name="Galuszka P."/>
            <person name="Gueldener U."/>
            <person name="Tudzynski B."/>
        </authorList>
    </citation>
    <scope>NUCLEOTIDE SEQUENCE [LARGE SCALE GENOMIC DNA]</scope>
    <source>
        <strain evidence="3">ET1</strain>
    </source>
</reference>
<proteinExistence type="predicted"/>
<dbReference type="Gene3D" id="3.75.10.10">
    <property type="entry name" value="L-arginine/glycine Amidinotransferase, Chain A"/>
    <property type="match status" value="1"/>
</dbReference>
<name>A0A1L7W8F9_FUSPR</name>
<sequence length="170" mass="19065">MPPLTVLLGNPYLVNFTNKLESITKATGMEKDLYLFNVTLDKWVQDFVEPGYASMAGPKGTTSIQTIVLCSRKWRDSALLIFLSFQKAGVGAVQHLGVWSPKTNASGNLEAIPPYALNGKAWPAGRRIVGKHDSERRRILPYLEAQESQKPLRLDTCWLTVGRIDEFFLR</sequence>
<organism evidence="2 3">
    <name type="scientific">Fusarium proliferatum (strain ET1)</name>
    <name type="common">Orchid endophyte fungus</name>
    <dbReference type="NCBI Taxonomy" id="1227346"/>
    <lineage>
        <taxon>Eukaryota</taxon>
        <taxon>Fungi</taxon>
        <taxon>Dikarya</taxon>
        <taxon>Ascomycota</taxon>
        <taxon>Pezizomycotina</taxon>
        <taxon>Sordariomycetes</taxon>
        <taxon>Hypocreomycetidae</taxon>
        <taxon>Hypocreales</taxon>
        <taxon>Nectriaceae</taxon>
        <taxon>Fusarium</taxon>
        <taxon>Fusarium fujikuroi species complex</taxon>
    </lineage>
</organism>
<evidence type="ECO:0000313" key="3">
    <source>
        <dbReference type="Proteomes" id="UP000183971"/>
    </source>
</evidence>
<gene>
    <name evidence="2" type="ORF">FPRO_12315</name>
</gene>
<feature type="domain" description="Protein-arginine deiminase C-terminal" evidence="1">
    <location>
        <begin position="14"/>
        <end position="168"/>
    </location>
</feature>
<keyword evidence="3" id="KW-1185">Reference proteome</keyword>
<protein>
    <recommendedName>
        <fullName evidence="1">Protein-arginine deiminase C-terminal domain-containing protein</fullName>
    </recommendedName>
</protein>
<dbReference type="SUPFAM" id="SSF55909">
    <property type="entry name" value="Pentein"/>
    <property type="match status" value="1"/>
</dbReference>
<comment type="caution">
    <text evidence="2">The sequence shown here is derived from an EMBL/GenBank/DDBJ whole genome shotgun (WGS) entry which is preliminary data.</text>
</comment>
<dbReference type="GO" id="GO:0005509">
    <property type="term" value="F:calcium ion binding"/>
    <property type="evidence" value="ECO:0007669"/>
    <property type="project" value="InterPro"/>
</dbReference>
<dbReference type="PANTHER" id="PTHR10837:SF8">
    <property type="entry name" value="PROTEIN-ARGININE DEIMINASE"/>
    <property type="match status" value="1"/>
</dbReference>
<dbReference type="AlphaFoldDB" id="A0A1L7W8F9"/>
<dbReference type="EMBL" id="FJOF01000015">
    <property type="protein sequence ID" value="CZR48873.1"/>
    <property type="molecule type" value="Genomic_DNA"/>
</dbReference>
<dbReference type="InterPro" id="IPR004303">
    <property type="entry name" value="PAD"/>
</dbReference>
<accession>A0A1L7W8F9</accession>